<proteinExistence type="predicted"/>
<gene>
    <name evidence="1" type="ORF">S03H2_15493</name>
</gene>
<name>X1GL90_9ZZZZ</name>
<comment type="caution">
    <text evidence="1">The sequence shown here is derived from an EMBL/GenBank/DDBJ whole genome shotgun (WGS) entry which is preliminary data.</text>
</comment>
<dbReference type="EMBL" id="BARU01007881">
    <property type="protein sequence ID" value="GAH33773.1"/>
    <property type="molecule type" value="Genomic_DNA"/>
</dbReference>
<organism evidence="1">
    <name type="scientific">marine sediment metagenome</name>
    <dbReference type="NCBI Taxonomy" id="412755"/>
    <lineage>
        <taxon>unclassified sequences</taxon>
        <taxon>metagenomes</taxon>
        <taxon>ecological metagenomes</taxon>
    </lineage>
</organism>
<protein>
    <submittedName>
        <fullName evidence="1">Uncharacterized protein</fullName>
    </submittedName>
</protein>
<accession>X1GL90</accession>
<evidence type="ECO:0000313" key="1">
    <source>
        <dbReference type="EMBL" id="GAH33773.1"/>
    </source>
</evidence>
<sequence>MSDKLFKKLKCAGCGGYWKSKYTNEELQKKYPYDPNKRGLTNRRNKNKFINAKRLMVCPNCGDTTKISKRLLMQISVLNARRNKE</sequence>
<dbReference type="AlphaFoldDB" id="X1GL90"/>
<reference evidence="1" key="1">
    <citation type="journal article" date="2014" name="Front. Microbiol.">
        <title>High frequency of phylogenetically diverse reductive dehalogenase-homologous genes in deep subseafloor sedimentary metagenomes.</title>
        <authorList>
            <person name="Kawai M."/>
            <person name="Futagami T."/>
            <person name="Toyoda A."/>
            <person name="Takaki Y."/>
            <person name="Nishi S."/>
            <person name="Hori S."/>
            <person name="Arai W."/>
            <person name="Tsubouchi T."/>
            <person name="Morono Y."/>
            <person name="Uchiyama I."/>
            <person name="Ito T."/>
            <person name="Fujiyama A."/>
            <person name="Inagaki F."/>
            <person name="Takami H."/>
        </authorList>
    </citation>
    <scope>NUCLEOTIDE SEQUENCE</scope>
    <source>
        <strain evidence="1">Expedition CK06-06</strain>
    </source>
</reference>